<dbReference type="EMBL" id="FOLM01000001">
    <property type="protein sequence ID" value="SFC01249.1"/>
    <property type="molecule type" value="Genomic_DNA"/>
</dbReference>
<evidence type="ECO:0000256" key="2">
    <source>
        <dbReference type="ARBA" id="ARBA00022448"/>
    </source>
</evidence>
<dbReference type="PANTHER" id="PTHR42953">
    <property type="entry name" value="HIGH-AFFINITY ZINC UPTAKE SYSTEM PROTEIN ZNUA-RELATED"/>
    <property type="match status" value="1"/>
</dbReference>
<feature type="signal peptide" evidence="5">
    <location>
        <begin position="1"/>
        <end position="33"/>
    </location>
</feature>
<protein>
    <submittedName>
        <fullName evidence="6">Zinc transport system substrate-binding protein</fullName>
    </submittedName>
</protein>
<dbReference type="GO" id="GO:0046872">
    <property type="term" value="F:metal ion binding"/>
    <property type="evidence" value="ECO:0007669"/>
    <property type="project" value="InterPro"/>
</dbReference>
<keyword evidence="2" id="KW-0813">Transport</keyword>
<dbReference type="Pfam" id="PF01297">
    <property type="entry name" value="ZnuA"/>
    <property type="match status" value="1"/>
</dbReference>
<dbReference type="PROSITE" id="PS51257">
    <property type="entry name" value="PROKAR_LIPOPROTEIN"/>
    <property type="match status" value="1"/>
</dbReference>
<reference evidence="6 7" key="1">
    <citation type="submission" date="2016-10" db="EMBL/GenBank/DDBJ databases">
        <authorList>
            <person name="de Groot N.N."/>
        </authorList>
    </citation>
    <scope>NUCLEOTIDE SEQUENCE [LARGE SCALE GENOMIC DNA]</scope>
    <source>
        <strain evidence="6 7">CGMCC 4.5739</strain>
    </source>
</reference>
<dbReference type="RefSeq" id="WP_093837162.1">
    <property type="nucleotide sequence ID" value="NZ_FOLM01000001.1"/>
</dbReference>
<dbReference type="OrthoDB" id="9810636at2"/>
<dbReference type="GO" id="GO:0030001">
    <property type="term" value="P:metal ion transport"/>
    <property type="evidence" value="ECO:0007669"/>
    <property type="project" value="InterPro"/>
</dbReference>
<dbReference type="InterPro" id="IPR050492">
    <property type="entry name" value="Bact_metal-bind_prot9"/>
</dbReference>
<evidence type="ECO:0000313" key="7">
    <source>
        <dbReference type="Proteomes" id="UP000199207"/>
    </source>
</evidence>
<organism evidence="6 7">
    <name type="scientific">Streptomyces aidingensis</name>
    <dbReference type="NCBI Taxonomy" id="910347"/>
    <lineage>
        <taxon>Bacteria</taxon>
        <taxon>Bacillati</taxon>
        <taxon>Actinomycetota</taxon>
        <taxon>Actinomycetes</taxon>
        <taxon>Kitasatosporales</taxon>
        <taxon>Streptomycetaceae</taxon>
        <taxon>Streptomyces</taxon>
    </lineage>
</organism>
<dbReference type="AlphaFoldDB" id="A0A1I1FNX7"/>
<gene>
    <name evidence="6" type="ORF">SAMN05421773_101819</name>
</gene>
<dbReference type="SUPFAM" id="SSF53807">
    <property type="entry name" value="Helical backbone' metal receptor"/>
    <property type="match status" value="1"/>
</dbReference>
<evidence type="ECO:0000256" key="4">
    <source>
        <dbReference type="SAM" id="MobiDB-lite"/>
    </source>
</evidence>
<sequence length="370" mass="38929">MSDHRTRRRKARISTTALALGATAALSALTLTACSEDSSGTGSGDDGRLDVIASFYPMEFVAERVGGDLVSVTTLTAPGTEPHDMELTARQTASLSEADVIVYLEGIQPAVDQAIEQAGAAHTAEALSLAGAHAEEESGHGEEEGHAEGDTHAEEEGHAEEGHTHAEEEGHAEGDTHAEEESGHAEDSHDGHDHEGGDPHIWLDPVAYAAVTEGVAEVFAEADPDHAADYHNNADALIAELNALDAEYEEGLAGRTGDTFITTHAAFGHLAERYGLHEEAIAGLDPESEPSAARMQELHDIAEHENVTTVFFETLVSDETARTLAGDLGLETAVLDPLEGITEDSPGADYLEVMRANLEALRKALGADAA</sequence>
<feature type="compositionally biased region" description="Basic and acidic residues" evidence="4">
    <location>
        <begin position="133"/>
        <end position="198"/>
    </location>
</feature>
<feature type="chain" id="PRO_5039075597" evidence="5">
    <location>
        <begin position="34"/>
        <end position="370"/>
    </location>
</feature>
<keyword evidence="7" id="KW-1185">Reference proteome</keyword>
<evidence type="ECO:0000256" key="5">
    <source>
        <dbReference type="SAM" id="SignalP"/>
    </source>
</evidence>
<feature type="region of interest" description="Disordered" evidence="4">
    <location>
        <begin position="131"/>
        <end position="201"/>
    </location>
</feature>
<dbReference type="PANTHER" id="PTHR42953:SF3">
    <property type="entry name" value="HIGH-AFFINITY ZINC UPTAKE SYSTEM PROTEIN ZNUA"/>
    <property type="match status" value="1"/>
</dbReference>
<evidence type="ECO:0000256" key="1">
    <source>
        <dbReference type="ARBA" id="ARBA00011028"/>
    </source>
</evidence>
<dbReference type="Proteomes" id="UP000199207">
    <property type="component" value="Unassembled WGS sequence"/>
</dbReference>
<dbReference type="InterPro" id="IPR006127">
    <property type="entry name" value="ZnuA-like"/>
</dbReference>
<accession>A0A1I1FNX7</accession>
<keyword evidence="3 5" id="KW-0732">Signal</keyword>
<proteinExistence type="inferred from homology"/>
<name>A0A1I1FNX7_9ACTN</name>
<evidence type="ECO:0000256" key="3">
    <source>
        <dbReference type="ARBA" id="ARBA00022729"/>
    </source>
</evidence>
<dbReference type="Gene3D" id="3.40.50.1980">
    <property type="entry name" value="Nitrogenase molybdenum iron protein domain"/>
    <property type="match status" value="2"/>
</dbReference>
<evidence type="ECO:0000313" key="6">
    <source>
        <dbReference type="EMBL" id="SFC01249.1"/>
    </source>
</evidence>
<dbReference type="STRING" id="910347.SAMN05421773_101819"/>
<comment type="similarity">
    <text evidence="1">Belongs to the bacterial solute-binding protein 9 family.</text>
</comment>